<name>A0A1G7BBR1_9FLAO</name>
<feature type="domain" description="Peptidase M16 N-terminal" evidence="3">
    <location>
        <begin position="78"/>
        <end position="174"/>
    </location>
</feature>
<dbReference type="EMBL" id="FNAS01000005">
    <property type="protein sequence ID" value="SDE24337.1"/>
    <property type="molecule type" value="Genomic_DNA"/>
</dbReference>
<comment type="similarity">
    <text evidence="1">Belongs to the peptidase M16 family.</text>
</comment>
<dbReference type="PANTHER" id="PTHR11851:SF49">
    <property type="entry name" value="MITOCHONDRIAL-PROCESSING PEPTIDASE SUBUNIT ALPHA"/>
    <property type="match status" value="1"/>
</dbReference>
<dbReference type="AlphaFoldDB" id="A0A1G7BBR1"/>
<organism evidence="5 6">
    <name type="scientific">Riemerella columbipharyngis</name>
    <dbReference type="NCBI Taxonomy" id="1071918"/>
    <lineage>
        <taxon>Bacteria</taxon>
        <taxon>Pseudomonadati</taxon>
        <taxon>Bacteroidota</taxon>
        <taxon>Flavobacteriia</taxon>
        <taxon>Flavobacteriales</taxon>
        <taxon>Weeksellaceae</taxon>
        <taxon>Riemerella</taxon>
    </lineage>
</organism>
<dbReference type="Pfam" id="PF05193">
    <property type="entry name" value="Peptidase_M16_C"/>
    <property type="match status" value="1"/>
</dbReference>
<accession>A0A1G7BBR1</accession>
<evidence type="ECO:0000259" key="4">
    <source>
        <dbReference type="Pfam" id="PF05193"/>
    </source>
</evidence>
<dbReference type="InterPro" id="IPR011249">
    <property type="entry name" value="Metalloenz_LuxS/M16"/>
</dbReference>
<feature type="signal peptide" evidence="2">
    <location>
        <begin position="1"/>
        <end position="21"/>
    </location>
</feature>
<evidence type="ECO:0000256" key="2">
    <source>
        <dbReference type="SAM" id="SignalP"/>
    </source>
</evidence>
<evidence type="ECO:0000313" key="5">
    <source>
        <dbReference type="EMBL" id="SDE24337.1"/>
    </source>
</evidence>
<feature type="domain" description="Peptidase M16 C-terminal" evidence="4">
    <location>
        <begin position="198"/>
        <end position="375"/>
    </location>
</feature>
<evidence type="ECO:0000256" key="1">
    <source>
        <dbReference type="ARBA" id="ARBA00007261"/>
    </source>
</evidence>
<evidence type="ECO:0000313" key="6">
    <source>
        <dbReference type="Proteomes" id="UP000198517"/>
    </source>
</evidence>
<protein>
    <submittedName>
        <fullName evidence="5">Predicted Zn-dependent peptidase</fullName>
    </submittedName>
</protein>
<dbReference type="Proteomes" id="UP000198517">
    <property type="component" value="Unassembled WGS sequence"/>
</dbReference>
<proteinExistence type="inferred from homology"/>
<dbReference type="InterPro" id="IPR011765">
    <property type="entry name" value="Pept_M16_N"/>
</dbReference>
<dbReference type="InterPro" id="IPR007863">
    <property type="entry name" value="Peptidase_M16_C"/>
</dbReference>
<dbReference type="Pfam" id="PF00675">
    <property type="entry name" value="Peptidase_M16"/>
    <property type="match status" value="1"/>
</dbReference>
<gene>
    <name evidence="5" type="ORF">SAMN05421544_105101</name>
</gene>
<dbReference type="PANTHER" id="PTHR11851">
    <property type="entry name" value="METALLOPROTEASE"/>
    <property type="match status" value="1"/>
</dbReference>
<dbReference type="SUPFAM" id="SSF63411">
    <property type="entry name" value="LuxS/MPP-like metallohydrolase"/>
    <property type="match status" value="2"/>
</dbReference>
<sequence length="681" mass="74787">MKNIKYIAVAFLCSGLMTAQKINLDAMPKSGPTPKVHITQPKTFQMPNGMTVMVVENHKLPVVDISLRMDRPPVKEGDIAGVSGLMASQLGEGTQTVSKDDFNKKVDFYGADLSFYSRGASANILSKYFPQILGMMADAALHPKFTQVELDKDKERTLENLKSNDKNVNQIASRVSSALIYGKNSAVGEFTTPESVKKITLKDIESYYKKYYAPDNSYLVIVGDVKFDEVKRLVEQNFGSWQKSDAEYLPVIPAQNVGSTEINVADVPSAVQSVIQIGNVSPLKMRDPQYFASRIANYILGGGAEARLFMNLREKHGFTYGAYSSLSTSKYSPYFKAYASVRNEVTAPAVEAFMEELKGVSKITPKELENAKAKLKGSFIMSLEDPATIADFAYTAKVQSLPEDFYTNYLKSIDNVTIAQAQKVVNEFILPSQSRIFIAGKASEIAESLGKLGYPVKYYDKYANEIAKPEAKQVAQGVTLATVGDSYLKAIGGRDKVAKITSMTAKAEGTVQGMKINVITENANGGKMMMDTQMMGRSLSKVVFDGKDGYVMVQGNKVPLPEDAKKEMMKNTSVVPELNFGTSKDYVLSGVENMNGEDCYVVKSGKTTLYYSVKTGLKVAQILVQKNIAGQEASVPTSYSDYKPVDGILVPFKFVTNMGGMDITFDVTSYEFNKAKDTDFK</sequence>
<dbReference type="OrthoDB" id="9811314at2"/>
<keyword evidence="6" id="KW-1185">Reference proteome</keyword>
<dbReference type="GO" id="GO:0046872">
    <property type="term" value="F:metal ion binding"/>
    <property type="evidence" value="ECO:0007669"/>
    <property type="project" value="InterPro"/>
</dbReference>
<feature type="chain" id="PRO_5011786825" evidence="2">
    <location>
        <begin position="22"/>
        <end position="681"/>
    </location>
</feature>
<evidence type="ECO:0000259" key="3">
    <source>
        <dbReference type="Pfam" id="PF00675"/>
    </source>
</evidence>
<dbReference type="STRING" id="1071918.SAMN05421544_105101"/>
<reference evidence="5 6" key="1">
    <citation type="submission" date="2016-10" db="EMBL/GenBank/DDBJ databases">
        <authorList>
            <person name="de Groot N.N."/>
        </authorList>
    </citation>
    <scope>NUCLEOTIDE SEQUENCE [LARGE SCALE GENOMIC DNA]</scope>
    <source>
        <strain evidence="5 6">DSM 24015</strain>
    </source>
</reference>
<dbReference type="RefSeq" id="WP_092736269.1">
    <property type="nucleotide sequence ID" value="NZ_FNAS01000005.1"/>
</dbReference>
<dbReference type="Gene3D" id="3.30.830.10">
    <property type="entry name" value="Metalloenzyme, LuxS/M16 peptidase-like"/>
    <property type="match status" value="2"/>
</dbReference>
<keyword evidence="2" id="KW-0732">Signal</keyword>
<dbReference type="InterPro" id="IPR050361">
    <property type="entry name" value="MPP/UQCRC_Complex"/>
</dbReference>